<evidence type="ECO:0000313" key="4">
    <source>
        <dbReference type="Proteomes" id="UP000618754"/>
    </source>
</evidence>
<feature type="transmembrane region" description="Helical" evidence="1">
    <location>
        <begin position="238"/>
        <end position="258"/>
    </location>
</feature>
<gene>
    <name evidence="3" type="ORF">IDJ75_05095</name>
</gene>
<organism evidence="3 4">
    <name type="scientific">Mucilaginibacter rigui</name>
    <dbReference type="NCBI Taxonomy" id="534635"/>
    <lineage>
        <taxon>Bacteria</taxon>
        <taxon>Pseudomonadati</taxon>
        <taxon>Bacteroidota</taxon>
        <taxon>Sphingobacteriia</taxon>
        <taxon>Sphingobacteriales</taxon>
        <taxon>Sphingobacteriaceae</taxon>
        <taxon>Mucilaginibacter</taxon>
    </lineage>
</organism>
<sequence>MALISTPANTAATNRLLSLDFFRGFTVAAMILVNNPGDWGHIYWPLEHSKWNGCTPTDLVFPFFLFMVGVSIVYALQSKKENTSGHTALLLVILRRTVILFALGVFLPLLSNFEFAHLRIPGVLQRIAVVYGLTAVIFLKTSAKTQAYLLVAFLIIYYVLMTIVPVPGFGPANLEPATNLGAWLDRTVFTENHLWQSSKTWDPEGLLGTIPALSTCFIGVLTGNWLKKGNLKSSHNLFAIIATGVGMILVALAWDVVFPINKSLWTSTFVLFTAGLAIIFLSLSYWFIDRKGYSKFVTPFIAFGRNAITAYILGGYIPMFIAMIPLTSNGHKTNLWSYTYTSFFTPNFSPENASLLAAIVTVILAFIPIWFMYKKNIIVKV</sequence>
<evidence type="ECO:0000256" key="1">
    <source>
        <dbReference type="SAM" id="Phobius"/>
    </source>
</evidence>
<feature type="transmembrane region" description="Helical" evidence="1">
    <location>
        <begin position="308"/>
        <end position="326"/>
    </location>
</feature>
<evidence type="ECO:0000259" key="2">
    <source>
        <dbReference type="Pfam" id="PF16401"/>
    </source>
</evidence>
<comment type="caution">
    <text evidence="3">The sequence shown here is derived from an EMBL/GenBank/DDBJ whole genome shotgun (WGS) entry which is preliminary data.</text>
</comment>
<accession>A0ABR7X4B6</accession>
<reference evidence="3 4" key="1">
    <citation type="submission" date="2020-09" db="EMBL/GenBank/DDBJ databases">
        <title>Novel species of Mucilaginibacter isolated from a glacier on the Tibetan Plateau.</title>
        <authorList>
            <person name="Liu Q."/>
            <person name="Xin Y.-H."/>
        </authorList>
    </citation>
    <scope>NUCLEOTIDE SEQUENCE [LARGE SCALE GENOMIC DNA]</scope>
    <source>
        <strain evidence="3 4">CGMCC 1.13878</strain>
    </source>
</reference>
<feature type="transmembrane region" description="Helical" evidence="1">
    <location>
        <begin position="59"/>
        <end position="76"/>
    </location>
</feature>
<dbReference type="EMBL" id="JACWMW010000001">
    <property type="protein sequence ID" value="MBD1384647.1"/>
    <property type="molecule type" value="Genomic_DNA"/>
</dbReference>
<dbReference type="Pfam" id="PF16401">
    <property type="entry name" value="DUF5009"/>
    <property type="match status" value="1"/>
</dbReference>
<keyword evidence="1" id="KW-0472">Membrane</keyword>
<dbReference type="InterPro" id="IPR032176">
    <property type="entry name" value="DUF5009"/>
</dbReference>
<keyword evidence="1" id="KW-0812">Transmembrane</keyword>
<feature type="transmembrane region" description="Helical" evidence="1">
    <location>
        <begin position="205"/>
        <end position="226"/>
    </location>
</feature>
<feature type="transmembrane region" description="Helical" evidence="1">
    <location>
        <begin position="353"/>
        <end position="373"/>
    </location>
</feature>
<feature type="transmembrane region" description="Helical" evidence="1">
    <location>
        <begin position="123"/>
        <end position="140"/>
    </location>
</feature>
<keyword evidence="1" id="KW-1133">Transmembrane helix</keyword>
<dbReference type="PANTHER" id="PTHR31061">
    <property type="entry name" value="LD22376P"/>
    <property type="match status" value="1"/>
</dbReference>
<keyword evidence="4" id="KW-1185">Reference proteome</keyword>
<evidence type="ECO:0000313" key="3">
    <source>
        <dbReference type="EMBL" id="MBD1384647.1"/>
    </source>
</evidence>
<feature type="transmembrane region" description="Helical" evidence="1">
    <location>
        <begin position="88"/>
        <end position="111"/>
    </location>
</feature>
<dbReference type="RefSeq" id="WP_191174507.1">
    <property type="nucleotide sequence ID" value="NZ_JACWMW010000001.1"/>
</dbReference>
<protein>
    <submittedName>
        <fullName evidence="3">DUF5009 domain-containing protein</fullName>
    </submittedName>
</protein>
<proteinExistence type="predicted"/>
<feature type="transmembrane region" description="Helical" evidence="1">
    <location>
        <begin position="147"/>
        <end position="166"/>
    </location>
</feature>
<dbReference type="PANTHER" id="PTHR31061:SF24">
    <property type="entry name" value="LD22376P"/>
    <property type="match status" value="1"/>
</dbReference>
<name>A0ABR7X4B6_9SPHI</name>
<dbReference type="Proteomes" id="UP000618754">
    <property type="component" value="Unassembled WGS sequence"/>
</dbReference>
<feature type="transmembrane region" description="Helical" evidence="1">
    <location>
        <begin position="264"/>
        <end position="288"/>
    </location>
</feature>
<feature type="domain" description="DUF5009" evidence="2">
    <location>
        <begin position="51"/>
        <end position="107"/>
    </location>
</feature>